<dbReference type="Proteomes" id="UP001500394">
    <property type="component" value="Unassembled WGS sequence"/>
</dbReference>
<gene>
    <name evidence="1" type="ORF">GCM10023173_16530</name>
</gene>
<evidence type="ECO:0000313" key="1">
    <source>
        <dbReference type="EMBL" id="GAA4516742.1"/>
    </source>
</evidence>
<dbReference type="Pfam" id="PF02620">
    <property type="entry name" value="YceD"/>
    <property type="match status" value="1"/>
</dbReference>
<name>A0ABP8R382_9SPHI</name>
<accession>A0ABP8R382</accession>
<organism evidence="1 2">
    <name type="scientific">Sphingobacterium thermophilum</name>
    <dbReference type="NCBI Taxonomy" id="768534"/>
    <lineage>
        <taxon>Bacteria</taxon>
        <taxon>Pseudomonadati</taxon>
        <taxon>Bacteroidota</taxon>
        <taxon>Sphingobacteriia</taxon>
        <taxon>Sphingobacteriales</taxon>
        <taxon>Sphingobacteriaceae</taxon>
        <taxon>Sphingobacterium</taxon>
    </lineage>
</organism>
<reference evidence="2" key="1">
    <citation type="journal article" date="2019" name="Int. J. Syst. Evol. Microbiol.">
        <title>The Global Catalogue of Microorganisms (GCM) 10K type strain sequencing project: providing services to taxonomists for standard genome sequencing and annotation.</title>
        <authorList>
            <consortium name="The Broad Institute Genomics Platform"/>
            <consortium name="The Broad Institute Genome Sequencing Center for Infectious Disease"/>
            <person name="Wu L."/>
            <person name="Ma J."/>
        </authorList>
    </citation>
    <scope>NUCLEOTIDE SEQUENCE [LARGE SCALE GENOMIC DNA]</scope>
    <source>
        <strain evidence="2">JCM 17858</strain>
    </source>
</reference>
<dbReference type="EMBL" id="BAABGR010000015">
    <property type="protein sequence ID" value="GAA4516742.1"/>
    <property type="molecule type" value="Genomic_DNA"/>
</dbReference>
<dbReference type="RefSeq" id="WP_345067284.1">
    <property type="nucleotide sequence ID" value="NZ_BAABGR010000015.1"/>
</dbReference>
<proteinExistence type="predicted"/>
<sequence>MNYLKQYRIPFSGLAAGNHDFEFEIGDKFFDCYEHSLVKKGNLNAQVSLQKQETMLIVTFHIQGTIQLTCDVCLNDFDAPTDFEERVIVKFVQEEWADDSEDDDVIVLKKTDYELDIATLLYDYINVRVPYYTKCSEQGLNITCDPEMLARISNEEQQSSEITEETIDPRWAALMNIKNN</sequence>
<comment type="caution">
    <text evidence="1">The sequence shown here is derived from an EMBL/GenBank/DDBJ whole genome shotgun (WGS) entry which is preliminary data.</text>
</comment>
<keyword evidence="2" id="KW-1185">Reference proteome</keyword>
<evidence type="ECO:0000313" key="2">
    <source>
        <dbReference type="Proteomes" id="UP001500394"/>
    </source>
</evidence>
<dbReference type="InterPro" id="IPR003772">
    <property type="entry name" value="YceD"/>
</dbReference>
<protein>
    <submittedName>
        <fullName evidence="1">DUF177 domain-containing protein</fullName>
    </submittedName>
</protein>